<dbReference type="EMBL" id="ATMH01001063">
    <property type="protein sequence ID" value="EPY35611.1"/>
    <property type="molecule type" value="Genomic_DNA"/>
</dbReference>
<name>S9UHY4_9TRYP</name>
<evidence type="ECO:0000256" key="1">
    <source>
        <dbReference type="SAM" id="Phobius"/>
    </source>
</evidence>
<reference evidence="2" key="2">
    <citation type="submission" date="2013-03" db="EMBL/GenBank/DDBJ databases">
        <authorList>
            <person name="Motta M.C.M."/>
            <person name="Martins A.C.A."/>
            <person name="Preta C.M.C.C."/>
            <person name="Silva R."/>
            <person name="de Souza S.S."/>
            <person name="Klein C.C."/>
            <person name="de Almeida L.G.P."/>
            <person name="Cunha O.L."/>
            <person name="Colabardini A.C."/>
            <person name="Lima B.A."/>
            <person name="Machado C.R."/>
            <person name="Soares C.M.A."/>
            <person name="de Menezes C.B.A."/>
            <person name="Bartolomeu D.C."/>
            <person name="Grisard E.C."/>
            <person name="Fantinatti-Garboggini F."/>
            <person name="Rodrigues-Luiz G.F."/>
            <person name="Wagner G."/>
            <person name="Goldman G.H."/>
            <person name="Fietto J.L.R."/>
            <person name="Ciapina L.P."/>
            <person name="Brocchi M."/>
            <person name="Elias M.C."/>
            <person name="Goldman M.H.S."/>
            <person name="Sagot M.-F."/>
            <person name="Pereira M."/>
            <person name="Stoco P.H."/>
            <person name="Teixeira S.M.R."/>
            <person name="de Mendonca-Neto R.P."/>
            <person name="Maciel T.E.F."/>
            <person name="Mendes T.A.O."/>
            <person name="Urmenyi T.P."/>
            <person name="Teixeira M.M.G."/>
            <person name="de Camargo E.F.P."/>
            <person name="de Sousa W."/>
            <person name="Schenkman S."/>
            <person name="de Vasconcelos A.T.R."/>
        </authorList>
    </citation>
    <scope>NUCLEOTIDE SEQUENCE</scope>
</reference>
<dbReference type="AlphaFoldDB" id="S9UHY4"/>
<dbReference type="EMBL" id="ATMH01005047">
    <property type="protein sequence ID" value="EPY28533.1"/>
    <property type="molecule type" value="Genomic_DNA"/>
</dbReference>
<evidence type="ECO:0000313" key="3">
    <source>
        <dbReference type="EMBL" id="EPY35611.1"/>
    </source>
</evidence>
<keyword evidence="1" id="KW-0812">Transmembrane</keyword>
<reference evidence="2 4" key="1">
    <citation type="journal article" date="2013" name="PLoS ONE">
        <title>Predicting the Proteins of Angomonas deanei, Strigomonas culicis and Their Respective Endosymbionts Reveals New Aspects of the Trypanosomatidae Family.</title>
        <authorList>
            <person name="Motta M.C."/>
            <person name="Martins A.C."/>
            <person name="de Souza S.S."/>
            <person name="Catta-Preta C.M."/>
            <person name="Silva R."/>
            <person name="Klein C.C."/>
            <person name="de Almeida L.G."/>
            <person name="de Lima Cunha O."/>
            <person name="Ciapina L.P."/>
            <person name="Brocchi M."/>
            <person name="Colabardini A.C."/>
            <person name="de Araujo Lima B."/>
            <person name="Machado C.R."/>
            <person name="de Almeida Soares C.M."/>
            <person name="Probst C.M."/>
            <person name="de Menezes C.B."/>
            <person name="Thompson C.E."/>
            <person name="Bartholomeu D.C."/>
            <person name="Gradia D.F."/>
            <person name="Pavoni D.P."/>
            <person name="Grisard E.C."/>
            <person name="Fantinatti-Garboggini F."/>
            <person name="Marchini F.K."/>
            <person name="Rodrigues-Luiz G.F."/>
            <person name="Wagner G."/>
            <person name="Goldman G.H."/>
            <person name="Fietto J.L."/>
            <person name="Elias M.C."/>
            <person name="Goldman M.H."/>
            <person name="Sagot M.F."/>
            <person name="Pereira M."/>
            <person name="Stoco P.H."/>
            <person name="de Mendonca-Neto R.P."/>
            <person name="Teixeira S.M."/>
            <person name="Maciel T.E."/>
            <person name="de Oliveira Mendes T.A."/>
            <person name="Urmenyi T.P."/>
            <person name="de Souza W."/>
            <person name="Schenkman S."/>
            <person name="de Vasconcelos A.T."/>
        </authorList>
    </citation>
    <scope>NUCLEOTIDE SEQUENCE [LARGE SCALE GENOMIC DNA]</scope>
</reference>
<proteinExistence type="predicted"/>
<evidence type="ECO:0000313" key="4">
    <source>
        <dbReference type="Proteomes" id="UP000015354"/>
    </source>
</evidence>
<gene>
    <name evidence="3" type="ORF">STCU_01063</name>
    <name evidence="2" type="ORF">STCU_05047</name>
</gene>
<dbReference type="OrthoDB" id="273060at2759"/>
<accession>S9UHY4</accession>
<protein>
    <submittedName>
        <fullName evidence="2">Uncharacterized protein</fullName>
    </submittedName>
</protein>
<keyword evidence="1" id="KW-1133">Transmembrane helix</keyword>
<comment type="caution">
    <text evidence="2">The sequence shown here is derived from an EMBL/GenBank/DDBJ whole genome shotgun (WGS) entry which is preliminary data.</text>
</comment>
<evidence type="ECO:0000313" key="2">
    <source>
        <dbReference type="EMBL" id="EPY28533.1"/>
    </source>
</evidence>
<feature type="transmembrane region" description="Helical" evidence="1">
    <location>
        <begin position="89"/>
        <end position="108"/>
    </location>
</feature>
<sequence length="260" mass="29958">MKAGAPQPTPLDRAQNDPRRRSTIRLLNAIQQLQGKNRRRDARTTIQLTEEQQLEVAAQFAATRWYGRVYHPFRNITAFQLKLAYRGSMALLLVLAIAAVTLACYLYYGEVDGLLQLDRQDRLDYVYMVKGMRYSDIYRLLAEVRAREDPTGVLPPPALLHLMLEEARARGWHTMDWEVEVHKMHPRSPLEEMDWIHLTYWSVMLIGKLWSGGNTFFAEDFTQLVKSRVAGMRERANAGSFVEEGPVTREKAPKKSFFSG</sequence>
<dbReference type="Proteomes" id="UP000015354">
    <property type="component" value="Unassembled WGS sequence"/>
</dbReference>
<keyword evidence="1" id="KW-0472">Membrane</keyword>
<keyword evidence="4" id="KW-1185">Reference proteome</keyword>
<organism evidence="2 4">
    <name type="scientific">Strigomonas culicis</name>
    <dbReference type="NCBI Taxonomy" id="28005"/>
    <lineage>
        <taxon>Eukaryota</taxon>
        <taxon>Discoba</taxon>
        <taxon>Euglenozoa</taxon>
        <taxon>Kinetoplastea</taxon>
        <taxon>Metakinetoplastina</taxon>
        <taxon>Trypanosomatida</taxon>
        <taxon>Trypanosomatidae</taxon>
        <taxon>Strigomonadinae</taxon>
        <taxon>Strigomonas</taxon>
    </lineage>
</organism>